<dbReference type="InParanoid" id="A0A0H2SAE5"/>
<feature type="compositionally biased region" description="Polar residues" evidence="1">
    <location>
        <begin position="316"/>
        <end position="334"/>
    </location>
</feature>
<organism evidence="2 3">
    <name type="scientific">Schizopora paradoxa</name>
    <dbReference type="NCBI Taxonomy" id="27342"/>
    <lineage>
        <taxon>Eukaryota</taxon>
        <taxon>Fungi</taxon>
        <taxon>Dikarya</taxon>
        <taxon>Basidiomycota</taxon>
        <taxon>Agaricomycotina</taxon>
        <taxon>Agaricomycetes</taxon>
        <taxon>Hymenochaetales</taxon>
        <taxon>Schizoporaceae</taxon>
        <taxon>Schizopora</taxon>
    </lineage>
</organism>
<dbReference type="AlphaFoldDB" id="A0A0H2SAE5"/>
<dbReference type="OrthoDB" id="3268975at2759"/>
<proteinExistence type="predicted"/>
<gene>
    <name evidence="2" type="ORF">SCHPADRAFT_940057</name>
</gene>
<sequence>MKARSQDAPTISDFLQLYKADGFVWESPAFSAHDSRTWLTTPTSSGIENNLSFELSIDTSSPGTELSEVSGYFDREWSDRTSTPPSSCGSSFSEYFDACSCQDFVGDLFALEDDSHQVVNESLDGIRYSTILEWLTLLFVDVVNAELQSTDPGLSNYCGDENTYEETSLEGEIKSLTSIFDVEEEDYGSRGLETQSMVPLELKDRTKPVVKLAAHDTLFAPACAVKSATVEGDKSADWTCTSKSISMWGRRLERIPKVRVPGQKEAVYCFDESRKSKFQLYRTRPVHQGRANSNFGASFGEDVDRFRFPRDPYEYRQNTRPKLGSRSNTYSGNTNEKDTLQRREYAHPFSSKWSMDAAKYVLPHFSGGGVLGDPMASTLRRPQSPWVFSLPRSVF</sequence>
<evidence type="ECO:0000313" key="3">
    <source>
        <dbReference type="Proteomes" id="UP000053477"/>
    </source>
</evidence>
<evidence type="ECO:0000256" key="1">
    <source>
        <dbReference type="SAM" id="MobiDB-lite"/>
    </source>
</evidence>
<dbReference type="Proteomes" id="UP000053477">
    <property type="component" value="Unassembled WGS sequence"/>
</dbReference>
<evidence type="ECO:0000313" key="2">
    <source>
        <dbReference type="EMBL" id="KLO13846.1"/>
    </source>
</evidence>
<feature type="region of interest" description="Disordered" evidence="1">
    <location>
        <begin position="314"/>
        <end position="342"/>
    </location>
</feature>
<protein>
    <submittedName>
        <fullName evidence="2">Uncharacterized protein</fullName>
    </submittedName>
</protein>
<reference evidence="2 3" key="1">
    <citation type="submission" date="2015-04" db="EMBL/GenBank/DDBJ databases">
        <title>Complete genome sequence of Schizopora paradoxa KUC8140, a cosmopolitan wood degrader in East Asia.</title>
        <authorList>
            <consortium name="DOE Joint Genome Institute"/>
            <person name="Min B."/>
            <person name="Park H."/>
            <person name="Jang Y."/>
            <person name="Kim J.-J."/>
            <person name="Kim K.H."/>
            <person name="Pangilinan J."/>
            <person name="Lipzen A."/>
            <person name="Riley R."/>
            <person name="Grigoriev I.V."/>
            <person name="Spatafora J.W."/>
            <person name="Choi I.-G."/>
        </authorList>
    </citation>
    <scope>NUCLEOTIDE SEQUENCE [LARGE SCALE GENOMIC DNA]</scope>
    <source>
        <strain evidence="2 3">KUC8140</strain>
    </source>
</reference>
<name>A0A0H2SAE5_9AGAM</name>
<dbReference type="EMBL" id="KQ085953">
    <property type="protein sequence ID" value="KLO13846.1"/>
    <property type="molecule type" value="Genomic_DNA"/>
</dbReference>
<accession>A0A0H2SAE5</accession>
<keyword evidence="3" id="KW-1185">Reference proteome</keyword>